<reference evidence="3 4" key="1">
    <citation type="journal article" date="2024" name="IMA Fungus">
        <title>IMA Genome - F19 : A genome assembly and annotation guide to empower mycologists, including annotated draft genome sequences of Ceratocystis pirilliformis, Diaporthe australafricana, Fusarium ophioides, Paecilomyces lecythidis, and Sporothrix stenoceras.</title>
        <authorList>
            <person name="Aylward J."/>
            <person name="Wilson A.M."/>
            <person name="Visagie C.M."/>
            <person name="Spraker J."/>
            <person name="Barnes I."/>
            <person name="Buitendag C."/>
            <person name="Ceriani C."/>
            <person name="Del Mar Angel L."/>
            <person name="du Plessis D."/>
            <person name="Fuchs T."/>
            <person name="Gasser K."/>
            <person name="Kramer D."/>
            <person name="Li W."/>
            <person name="Munsamy K."/>
            <person name="Piso A."/>
            <person name="Price J.L."/>
            <person name="Sonnekus B."/>
            <person name="Thomas C."/>
            <person name="van der Nest A."/>
            <person name="van Dijk A."/>
            <person name="van Heerden A."/>
            <person name="van Vuuren N."/>
            <person name="Yilmaz N."/>
            <person name="Duong T.A."/>
            <person name="van der Merwe N.A."/>
            <person name="Wingfield M.J."/>
            <person name="Wingfield B.D."/>
        </authorList>
    </citation>
    <scope>NUCLEOTIDE SEQUENCE [LARGE SCALE GENOMIC DNA]</scope>
    <source>
        <strain evidence="3 4">CMW 5346</strain>
    </source>
</reference>
<keyword evidence="4" id="KW-1185">Reference proteome</keyword>
<feature type="compositionally biased region" description="Basic and acidic residues" evidence="2">
    <location>
        <begin position="334"/>
        <end position="347"/>
    </location>
</feature>
<evidence type="ECO:0000313" key="4">
    <source>
        <dbReference type="Proteomes" id="UP001583186"/>
    </source>
</evidence>
<feature type="compositionally biased region" description="Basic and acidic residues" evidence="2">
    <location>
        <begin position="357"/>
        <end position="369"/>
    </location>
</feature>
<organism evidence="3 4">
    <name type="scientific">Sporothrix stenoceras</name>
    <dbReference type="NCBI Taxonomy" id="5173"/>
    <lineage>
        <taxon>Eukaryota</taxon>
        <taxon>Fungi</taxon>
        <taxon>Dikarya</taxon>
        <taxon>Ascomycota</taxon>
        <taxon>Pezizomycotina</taxon>
        <taxon>Sordariomycetes</taxon>
        <taxon>Sordariomycetidae</taxon>
        <taxon>Ophiostomatales</taxon>
        <taxon>Ophiostomataceae</taxon>
        <taxon>Sporothrix</taxon>
    </lineage>
</organism>
<evidence type="ECO:0000256" key="1">
    <source>
        <dbReference type="SAM" id="Coils"/>
    </source>
</evidence>
<comment type="caution">
    <text evidence="3">The sequence shown here is derived from an EMBL/GenBank/DDBJ whole genome shotgun (WGS) entry which is preliminary data.</text>
</comment>
<accession>A0ABR3YY36</accession>
<name>A0ABR3YY36_9PEZI</name>
<feature type="region of interest" description="Disordered" evidence="2">
    <location>
        <begin position="247"/>
        <end position="452"/>
    </location>
</feature>
<keyword evidence="1" id="KW-0175">Coiled coil</keyword>
<dbReference type="Proteomes" id="UP001583186">
    <property type="component" value="Unassembled WGS sequence"/>
</dbReference>
<dbReference type="EMBL" id="JAWCUI010000046">
    <property type="protein sequence ID" value="KAL1892249.1"/>
    <property type="molecule type" value="Genomic_DNA"/>
</dbReference>
<evidence type="ECO:0000256" key="2">
    <source>
        <dbReference type="SAM" id="MobiDB-lite"/>
    </source>
</evidence>
<proteinExistence type="predicted"/>
<sequence>MANDNSRQGSIDLNADPTALGSLHVKTLKEAARLGNYLPIRWEELAKIPFWGGVFGYNSDWYRAAISMSVLGMRKRADRALSQDEAQAVAGMTAKLTRTMAFEPPIAMATALFFERRSRSTFGFPFYTPREGFNPNVFPTQNRPIIMGQYARPAWHILRYSLYAAVWHFALRAVFLSYGTSINSVALETDPRMADLRDTLKKQTRGSQVSSKKNSLKEMADELKDINAKLEEAGKAMREDLERYRREGGGGVQKYQQNPQESSRQQPRQYPQQVQQQQAQPQQQQQQQRTPQSQPQQQWSQPPPQQQQQTQASSYDDYSNDLGEDFYDDASPTSREEQRRQAWEQRKPTSGTGESTAWDRLRHPGHSGEKPSAISQAPPGQYGWEALRKGKSPPPRPTTEQQDDSNKPTTGDYTFNEADEEKQLARNQAQKDFDAMLERERQGESDKPSRRW</sequence>
<feature type="compositionally biased region" description="Low complexity" evidence="2">
    <location>
        <begin position="256"/>
        <end position="311"/>
    </location>
</feature>
<evidence type="ECO:0000313" key="3">
    <source>
        <dbReference type="EMBL" id="KAL1892249.1"/>
    </source>
</evidence>
<feature type="compositionally biased region" description="Basic and acidic residues" evidence="2">
    <location>
        <begin position="421"/>
        <end position="452"/>
    </location>
</feature>
<protein>
    <recommendedName>
        <fullName evidence="5">Endo-1,3(4)-beta-glucanase</fullName>
    </recommendedName>
</protein>
<feature type="compositionally biased region" description="Acidic residues" evidence="2">
    <location>
        <begin position="318"/>
        <end position="328"/>
    </location>
</feature>
<gene>
    <name evidence="3" type="ORF">Sste5346_007205</name>
</gene>
<feature type="coiled-coil region" evidence="1">
    <location>
        <begin position="209"/>
        <end position="247"/>
    </location>
</feature>
<evidence type="ECO:0008006" key="5">
    <source>
        <dbReference type="Google" id="ProtNLM"/>
    </source>
</evidence>